<name>A0A6L9G1S0_9MICC</name>
<reference evidence="2 3" key="1">
    <citation type="submission" date="2020-01" db="EMBL/GenBank/DDBJ databases">
        <title>Glutamicibacter soli M275.</title>
        <authorList>
            <person name="Meng X."/>
        </authorList>
    </citation>
    <scope>NUCLEOTIDE SEQUENCE [LARGE SCALE GENOMIC DNA]</scope>
    <source>
        <strain evidence="2 3">M275</strain>
    </source>
</reference>
<proteinExistence type="predicted"/>
<dbReference type="AlphaFoldDB" id="A0A6L9G1S0"/>
<dbReference type="RefSeq" id="WP_152666851.1">
    <property type="nucleotide sequence ID" value="NZ_WYDN01000001.1"/>
</dbReference>
<organism evidence="2 3">
    <name type="scientific">Glutamicibacter soli</name>
    <dbReference type="NCBI Taxonomy" id="453836"/>
    <lineage>
        <taxon>Bacteria</taxon>
        <taxon>Bacillati</taxon>
        <taxon>Actinomycetota</taxon>
        <taxon>Actinomycetes</taxon>
        <taxon>Micrococcales</taxon>
        <taxon>Micrococcaceae</taxon>
        <taxon>Glutamicibacter</taxon>
    </lineage>
</organism>
<gene>
    <name evidence="2" type="ORF">GT020_02065</name>
</gene>
<evidence type="ECO:0000256" key="1">
    <source>
        <dbReference type="SAM" id="Phobius"/>
    </source>
</evidence>
<dbReference type="Proteomes" id="UP000477543">
    <property type="component" value="Unassembled WGS sequence"/>
</dbReference>
<keyword evidence="1" id="KW-1133">Transmembrane helix</keyword>
<keyword evidence="1" id="KW-0812">Transmembrane</keyword>
<dbReference type="EMBL" id="WYDN01000001">
    <property type="protein sequence ID" value="NAZ14853.1"/>
    <property type="molecule type" value="Genomic_DNA"/>
</dbReference>
<accession>A0A6L9G1S0</accession>
<protein>
    <submittedName>
        <fullName evidence="2">Uncharacterized protein</fullName>
    </submittedName>
</protein>
<keyword evidence="1" id="KW-0472">Membrane</keyword>
<comment type="caution">
    <text evidence="2">The sequence shown here is derived from an EMBL/GenBank/DDBJ whole genome shotgun (WGS) entry which is preliminary data.</text>
</comment>
<feature type="transmembrane region" description="Helical" evidence="1">
    <location>
        <begin position="20"/>
        <end position="47"/>
    </location>
</feature>
<evidence type="ECO:0000313" key="2">
    <source>
        <dbReference type="EMBL" id="NAZ14853.1"/>
    </source>
</evidence>
<sequence length="94" mass="10322">MSISNEGNQKLFLTQETRLFHILGWAVASVSTALGVFFVSAQSTVVWDKNYGSEDLYTSRVIDLEPVGLVLLGAGILSLVALCIVEVLLRRPRQ</sequence>
<evidence type="ECO:0000313" key="3">
    <source>
        <dbReference type="Proteomes" id="UP000477543"/>
    </source>
</evidence>
<feature type="transmembrane region" description="Helical" evidence="1">
    <location>
        <begin position="67"/>
        <end position="89"/>
    </location>
</feature>